<dbReference type="SUPFAM" id="SSF81321">
    <property type="entry name" value="Family A G protein-coupled receptor-like"/>
    <property type="match status" value="1"/>
</dbReference>
<name>A0AAV5TK37_9BILA</name>
<evidence type="ECO:0000256" key="1">
    <source>
        <dbReference type="SAM" id="Phobius"/>
    </source>
</evidence>
<feature type="transmembrane region" description="Helical" evidence="1">
    <location>
        <begin position="119"/>
        <end position="143"/>
    </location>
</feature>
<feature type="transmembrane region" description="Helical" evidence="1">
    <location>
        <begin position="287"/>
        <end position="306"/>
    </location>
</feature>
<dbReference type="PANTHER" id="PTHR23021:SF11">
    <property type="entry name" value="SERPENTINE RECEPTOR, CLASS T"/>
    <property type="match status" value="1"/>
</dbReference>
<dbReference type="InterPro" id="IPR019425">
    <property type="entry name" value="7TM_GPCR_serpentine_rcpt_Srt"/>
</dbReference>
<protein>
    <recommendedName>
        <fullName evidence="4">G protein-coupled receptor</fullName>
    </recommendedName>
</protein>
<sequence>MAFAPSSMGDAPMVRQWLPIWQWTSMYEYNCSRVRPIGHEWTEIRGESHPIYGYWSMFWGVVCEIFYVPCVYALFKERRVPCYRIMFWLAIVDVIAIMCNSLGFGFILIEGSVFCSRPWFVWMVGCVGLGMWCGACIGCLLLVTYRIFELMNMSKRFEAQTNILIVIATCYALYFAFLTPPILTNSQFNAMFYDPFIGDVPTEVYVNWPHTANNLLIVMTSATLYIILITVLMTKQGAMSSEAGRARMSANYPIFIQASLICVFNVAASLEYIYMNFFPTPQLLIEMGHISWQISHGVPPFIYLLLNKTVRRHCR</sequence>
<feature type="transmembrane region" description="Helical" evidence="1">
    <location>
        <begin position="51"/>
        <end position="75"/>
    </location>
</feature>
<feature type="transmembrane region" description="Helical" evidence="1">
    <location>
        <begin position="87"/>
        <end position="107"/>
    </location>
</feature>
<feature type="transmembrane region" description="Helical" evidence="1">
    <location>
        <begin position="215"/>
        <end position="233"/>
    </location>
</feature>
<dbReference type="PANTHER" id="PTHR23021">
    <property type="entry name" value="SERPENTINE RECEPTOR, CLASS T"/>
    <property type="match status" value="1"/>
</dbReference>
<keyword evidence="1" id="KW-1133">Transmembrane helix</keyword>
<dbReference type="Pfam" id="PF10321">
    <property type="entry name" value="7TM_GPCR_Srt"/>
    <property type="match status" value="1"/>
</dbReference>
<dbReference type="EMBL" id="BTSX01000004">
    <property type="protein sequence ID" value="GMS94646.1"/>
    <property type="molecule type" value="Genomic_DNA"/>
</dbReference>
<dbReference type="AlphaFoldDB" id="A0AAV5TK37"/>
<feature type="transmembrane region" description="Helical" evidence="1">
    <location>
        <begin position="254"/>
        <end position="275"/>
    </location>
</feature>
<feature type="non-terminal residue" evidence="2">
    <location>
        <position position="315"/>
    </location>
</feature>
<dbReference type="Proteomes" id="UP001432027">
    <property type="component" value="Unassembled WGS sequence"/>
</dbReference>
<keyword evidence="3" id="KW-1185">Reference proteome</keyword>
<accession>A0AAV5TK37</accession>
<dbReference type="Gene3D" id="1.20.1070.10">
    <property type="entry name" value="Rhodopsin 7-helix transmembrane proteins"/>
    <property type="match status" value="1"/>
</dbReference>
<feature type="transmembrane region" description="Helical" evidence="1">
    <location>
        <begin position="163"/>
        <end position="183"/>
    </location>
</feature>
<evidence type="ECO:0008006" key="4">
    <source>
        <dbReference type="Google" id="ProtNLM"/>
    </source>
</evidence>
<comment type="caution">
    <text evidence="2">The sequence shown here is derived from an EMBL/GenBank/DDBJ whole genome shotgun (WGS) entry which is preliminary data.</text>
</comment>
<gene>
    <name evidence="2" type="ORF">PENTCL1PPCAC_16821</name>
</gene>
<reference evidence="2" key="1">
    <citation type="submission" date="2023-10" db="EMBL/GenBank/DDBJ databases">
        <title>Genome assembly of Pristionchus species.</title>
        <authorList>
            <person name="Yoshida K."/>
            <person name="Sommer R.J."/>
        </authorList>
    </citation>
    <scope>NUCLEOTIDE SEQUENCE</scope>
    <source>
        <strain evidence="2">RS0144</strain>
    </source>
</reference>
<evidence type="ECO:0000313" key="2">
    <source>
        <dbReference type="EMBL" id="GMS94646.1"/>
    </source>
</evidence>
<keyword evidence="1" id="KW-0812">Transmembrane</keyword>
<proteinExistence type="predicted"/>
<evidence type="ECO:0000313" key="3">
    <source>
        <dbReference type="Proteomes" id="UP001432027"/>
    </source>
</evidence>
<keyword evidence="1" id="KW-0472">Membrane</keyword>
<organism evidence="2 3">
    <name type="scientific">Pristionchus entomophagus</name>
    <dbReference type="NCBI Taxonomy" id="358040"/>
    <lineage>
        <taxon>Eukaryota</taxon>
        <taxon>Metazoa</taxon>
        <taxon>Ecdysozoa</taxon>
        <taxon>Nematoda</taxon>
        <taxon>Chromadorea</taxon>
        <taxon>Rhabditida</taxon>
        <taxon>Rhabditina</taxon>
        <taxon>Diplogasteromorpha</taxon>
        <taxon>Diplogasteroidea</taxon>
        <taxon>Neodiplogasteridae</taxon>
        <taxon>Pristionchus</taxon>
    </lineage>
</organism>